<evidence type="ECO:0000256" key="1">
    <source>
        <dbReference type="SAM" id="Phobius"/>
    </source>
</evidence>
<dbReference type="EMBL" id="SNWN01000010">
    <property type="protein sequence ID" value="TDO20526.1"/>
    <property type="molecule type" value="Genomic_DNA"/>
</dbReference>
<accession>A0A4R6IFG5</accession>
<evidence type="ECO:0000313" key="2">
    <source>
        <dbReference type="EMBL" id="TDO20526.1"/>
    </source>
</evidence>
<proteinExistence type="predicted"/>
<feature type="transmembrane region" description="Helical" evidence="1">
    <location>
        <begin position="153"/>
        <end position="175"/>
    </location>
</feature>
<organism evidence="2 3">
    <name type="scientific">Mycoplasma testudineum</name>
    <dbReference type="NCBI Taxonomy" id="244584"/>
    <lineage>
        <taxon>Bacteria</taxon>
        <taxon>Bacillati</taxon>
        <taxon>Mycoplasmatota</taxon>
        <taxon>Mollicutes</taxon>
        <taxon>Mycoplasmataceae</taxon>
        <taxon>Mycoplasma</taxon>
    </lineage>
</organism>
<gene>
    <name evidence="2" type="ORF">EI74_0362</name>
</gene>
<keyword evidence="1" id="KW-0812">Transmembrane</keyword>
<evidence type="ECO:0008006" key="4">
    <source>
        <dbReference type="Google" id="ProtNLM"/>
    </source>
</evidence>
<feature type="transmembrane region" description="Helical" evidence="1">
    <location>
        <begin position="181"/>
        <end position="201"/>
    </location>
</feature>
<comment type="caution">
    <text evidence="2">The sequence shown here is derived from an EMBL/GenBank/DDBJ whole genome shotgun (WGS) entry which is preliminary data.</text>
</comment>
<dbReference type="AlphaFoldDB" id="A0A4R6IFG5"/>
<keyword evidence="1" id="KW-0472">Membrane</keyword>
<sequence>MSEQNLENNYSNLRIKKTYSYTASKYYGFTFLIFAIASAILVLGVYLFTYFNVANRIVMASDISVLSIIFFVPLILLFIFSFFRHKMPPKVFIPISIFLMLVISFWISTIVSLLIIYTSIDLNNIILIFFIPVAFMLLAGVTAWIPGLKISKAYNLLLIGTIAVFVTLIVGYFVTSNWVNTAILTLMTIVYFLMSVIEMYVLKKRAKYVSQIGGRMPLGELLLISFDSAFNLFYIYAMLVYYAALLFGKR</sequence>
<feature type="transmembrane region" description="Helical" evidence="1">
    <location>
        <begin position="63"/>
        <end position="83"/>
    </location>
</feature>
<protein>
    <recommendedName>
        <fullName evidence="4">Inhibitor of apoptosis-promoting Bax1</fullName>
    </recommendedName>
</protein>
<dbReference type="Proteomes" id="UP000295518">
    <property type="component" value="Unassembled WGS sequence"/>
</dbReference>
<reference evidence="2 3" key="1">
    <citation type="submission" date="2019-03" db="EMBL/GenBank/DDBJ databases">
        <title>Genomic Encyclopedia of Archaeal and Bacterial Type Strains, Phase II (KMG-II): from individual species to whole genera.</title>
        <authorList>
            <person name="Goeker M."/>
        </authorList>
    </citation>
    <scope>NUCLEOTIDE SEQUENCE [LARGE SCALE GENOMIC DNA]</scope>
    <source>
        <strain evidence="2 3">ATCC 700618</strain>
    </source>
</reference>
<feature type="transmembrane region" description="Helical" evidence="1">
    <location>
        <begin position="221"/>
        <end position="244"/>
    </location>
</feature>
<keyword evidence="1" id="KW-1133">Transmembrane helix</keyword>
<dbReference type="NCBIfam" id="NF045951">
    <property type="entry name" value="MAG0110_fam"/>
    <property type="match status" value="1"/>
</dbReference>
<feature type="transmembrane region" description="Helical" evidence="1">
    <location>
        <begin position="95"/>
        <end position="120"/>
    </location>
</feature>
<dbReference type="RefSeq" id="WP_094254529.1">
    <property type="nucleotide sequence ID" value="NZ_NNCE01000002.1"/>
</dbReference>
<feature type="transmembrane region" description="Helical" evidence="1">
    <location>
        <begin position="26"/>
        <end position="51"/>
    </location>
</feature>
<evidence type="ECO:0000313" key="3">
    <source>
        <dbReference type="Proteomes" id="UP000295518"/>
    </source>
</evidence>
<feature type="transmembrane region" description="Helical" evidence="1">
    <location>
        <begin position="126"/>
        <end position="146"/>
    </location>
</feature>
<name>A0A4R6IFG5_9MOLU</name>
<keyword evidence="3" id="KW-1185">Reference proteome</keyword>